<reference evidence="1 2" key="1">
    <citation type="submission" date="2019-01" db="EMBL/GenBank/DDBJ databases">
        <title>Genome sequencing of the rare red list fungi Fomitopsis rosea.</title>
        <authorList>
            <person name="Buettner E."/>
            <person name="Kellner H."/>
        </authorList>
    </citation>
    <scope>NUCLEOTIDE SEQUENCE [LARGE SCALE GENOMIC DNA]</scope>
    <source>
        <strain evidence="1 2">DSM 105464</strain>
    </source>
</reference>
<evidence type="ECO:0008006" key="3">
    <source>
        <dbReference type="Google" id="ProtNLM"/>
    </source>
</evidence>
<evidence type="ECO:0000313" key="2">
    <source>
        <dbReference type="Proteomes" id="UP000298390"/>
    </source>
</evidence>
<dbReference type="AlphaFoldDB" id="A0A4Y9XLG9"/>
<sequence length="184" mass="21153">MEDVENADDTLRDLDHIRVPPAVDENTLTKTADINEFFDKAYDRISEKNARTQRVRDCKVCRRRKVNKYGFVSDVSTLRRHLGAHHEDVAARKLEAEKANKVQTSLDNHVQKAIPKEHAAPYSDDLFKSAAIEWLVETDQPIGAFEHPKFINMINVAARAKNGVTIPSRWTTCREIINLFHQYL</sequence>
<comment type="caution">
    <text evidence="1">The sequence shown here is derived from an EMBL/GenBank/DDBJ whole genome shotgun (WGS) entry which is preliminary data.</text>
</comment>
<gene>
    <name evidence="1" type="ORF">EVJ58_g11155</name>
</gene>
<protein>
    <recommendedName>
        <fullName evidence="3">BED-type domain-containing protein</fullName>
    </recommendedName>
</protein>
<dbReference type="Proteomes" id="UP000298390">
    <property type="component" value="Unassembled WGS sequence"/>
</dbReference>
<evidence type="ECO:0000313" key="1">
    <source>
        <dbReference type="EMBL" id="TFY50177.1"/>
    </source>
</evidence>
<dbReference type="EMBL" id="SEKV01001635">
    <property type="protein sequence ID" value="TFY50177.1"/>
    <property type="molecule type" value="Genomic_DNA"/>
</dbReference>
<organism evidence="1 2">
    <name type="scientific">Rhodofomes roseus</name>
    <dbReference type="NCBI Taxonomy" id="34475"/>
    <lineage>
        <taxon>Eukaryota</taxon>
        <taxon>Fungi</taxon>
        <taxon>Dikarya</taxon>
        <taxon>Basidiomycota</taxon>
        <taxon>Agaricomycotina</taxon>
        <taxon>Agaricomycetes</taxon>
        <taxon>Polyporales</taxon>
        <taxon>Rhodofomes</taxon>
    </lineage>
</organism>
<proteinExistence type="predicted"/>
<name>A0A4Y9XLG9_9APHY</name>
<accession>A0A4Y9XLG9</accession>
<feature type="non-terminal residue" evidence="1">
    <location>
        <position position="184"/>
    </location>
</feature>